<accession>A0A8C9ANT0</accession>
<feature type="transmembrane region" description="Helical" evidence="6">
    <location>
        <begin position="392"/>
        <end position="413"/>
    </location>
</feature>
<feature type="transmembrane region" description="Helical" evidence="6">
    <location>
        <begin position="433"/>
        <end position="450"/>
    </location>
</feature>
<keyword evidence="2 6" id="KW-0812">Transmembrane</keyword>
<feature type="transmembrane region" description="Helical" evidence="6">
    <location>
        <begin position="252"/>
        <end position="270"/>
    </location>
</feature>
<dbReference type="AlphaFoldDB" id="A0A8C9ANT0"/>
<feature type="transmembrane region" description="Helical" evidence="6">
    <location>
        <begin position="362"/>
        <end position="386"/>
    </location>
</feature>
<dbReference type="Pfam" id="PF01490">
    <property type="entry name" value="Aa_trans"/>
    <property type="match status" value="1"/>
</dbReference>
<evidence type="ECO:0000313" key="8">
    <source>
        <dbReference type="Ensembl" id="ENSPSMP00000033084.1"/>
    </source>
</evidence>
<keyword evidence="3 6" id="KW-1133">Transmembrane helix</keyword>
<evidence type="ECO:0000256" key="6">
    <source>
        <dbReference type="SAM" id="Phobius"/>
    </source>
</evidence>
<dbReference type="Ensembl" id="ENSPSMT00000038130.1">
    <property type="protein sequence ID" value="ENSPSMP00000033084.1"/>
    <property type="gene ID" value="ENSPSMG00000022834.1"/>
</dbReference>
<feature type="transmembrane region" description="Helical" evidence="6">
    <location>
        <begin position="282"/>
        <end position="302"/>
    </location>
</feature>
<evidence type="ECO:0000256" key="4">
    <source>
        <dbReference type="ARBA" id="ARBA00023136"/>
    </source>
</evidence>
<evidence type="ECO:0000256" key="1">
    <source>
        <dbReference type="ARBA" id="ARBA00004141"/>
    </source>
</evidence>
<dbReference type="GO" id="GO:0005280">
    <property type="term" value="F:amino acid:proton symporter activity"/>
    <property type="evidence" value="ECO:0007669"/>
    <property type="project" value="TreeGrafter"/>
</dbReference>
<keyword evidence="4 6" id="KW-0472">Membrane</keyword>
<dbReference type="GO" id="GO:0005774">
    <property type="term" value="C:vacuolar membrane"/>
    <property type="evidence" value="ECO:0007669"/>
    <property type="project" value="TreeGrafter"/>
</dbReference>
<keyword evidence="9" id="KW-1185">Reference proteome</keyword>
<dbReference type="GO" id="GO:0015180">
    <property type="term" value="F:L-alanine transmembrane transporter activity"/>
    <property type="evidence" value="ECO:0007669"/>
    <property type="project" value="TreeGrafter"/>
</dbReference>
<evidence type="ECO:0000256" key="2">
    <source>
        <dbReference type="ARBA" id="ARBA00022692"/>
    </source>
</evidence>
<dbReference type="PANTHER" id="PTHR22950">
    <property type="entry name" value="AMINO ACID TRANSPORTER"/>
    <property type="match status" value="1"/>
</dbReference>
<dbReference type="GO" id="GO:0015193">
    <property type="term" value="F:L-proline transmembrane transporter activity"/>
    <property type="evidence" value="ECO:0007669"/>
    <property type="project" value="TreeGrafter"/>
</dbReference>
<sequence>EGAATPPPQAPPARRGPMESPLPQAVGSGAKVSSDLALASLLPHLRWLQTLIHVVKGNIGTGLLGLPLAMKNAGIVLGPLSLLAIGLLAVHCMGVLVKCARHFFGWPHILFVFFPFMTNNLLLPTPRYIVLFFLIVDQLGFCCVFLMFLADNLKQVGRVRSKVFSNGTTANCQGRGVMTPTPTVDARIYAVSVLPFLVPLVYVRNLRALSTFSALANVLMLGSLVLIFQHLLQEIPDPSSLPLVANWKTYPLFFGTVVFAFEGIGVVLPLENKMQHRTQFPLVLYGGMFMIIILHISFGALGYLKFGATTQASITLNLPNCWLYQSVKLLYLGGICLTYPLQFYVPAEIIVPFAVSRVPNCWAFAVDLGVRTALVSSFSAGILAILVPRLDLVLSLVGSVSSSALALIIPPLLEISTFYSQGMSPLTIAKDALISIVGFVGFMAGTYQALTELIKSGDSLPFPNATGTLDQSPIFNSTLPSSLPKLTF</sequence>
<protein>
    <recommendedName>
        <fullName evidence="7">Amino acid transporter transmembrane domain-containing protein</fullName>
    </recommendedName>
</protein>
<feature type="transmembrane region" description="Helical" evidence="6">
    <location>
        <begin position="129"/>
        <end position="150"/>
    </location>
</feature>
<feature type="transmembrane region" description="Helical" evidence="6">
    <location>
        <begin position="103"/>
        <end position="122"/>
    </location>
</feature>
<evidence type="ECO:0000259" key="7">
    <source>
        <dbReference type="Pfam" id="PF01490"/>
    </source>
</evidence>
<evidence type="ECO:0000256" key="3">
    <source>
        <dbReference type="ARBA" id="ARBA00022989"/>
    </source>
</evidence>
<evidence type="ECO:0000313" key="9">
    <source>
        <dbReference type="Proteomes" id="UP000694414"/>
    </source>
</evidence>
<feature type="domain" description="Amino acid transporter transmembrane" evidence="7">
    <location>
        <begin position="47"/>
        <end position="450"/>
    </location>
</feature>
<feature type="region of interest" description="Disordered" evidence="5">
    <location>
        <begin position="1"/>
        <end position="27"/>
    </location>
</feature>
<comment type="subcellular location">
    <subcellularLocation>
        <location evidence="1">Membrane</location>
        <topology evidence="1">Multi-pass membrane protein</topology>
    </subcellularLocation>
</comment>
<feature type="compositionally biased region" description="Pro residues" evidence="5">
    <location>
        <begin position="1"/>
        <end position="11"/>
    </location>
</feature>
<dbReference type="Proteomes" id="UP000694414">
    <property type="component" value="Unplaced"/>
</dbReference>
<dbReference type="PANTHER" id="PTHR22950:SF258">
    <property type="entry name" value="PROTON-COUPLED AMINO ACID TRANSPORTER 3"/>
    <property type="match status" value="1"/>
</dbReference>
<feature type="transmembrane region" description="Helical" evidence="6">
    <location>
        <begin position="75"/>
        <end position="97"/>
    </location>
</feature>
<evidence type="ECO:0000256" key="5">
    <source>
        <dbReference type="SAM" id="MobiDB-lite"/>
    </source>
</evidence>
<reference evidence="8" key="1">
    <citation type="submission" date="2025-08" db="UniProtKB">
        <authorList>
            <consortium name="Ensembl"/>
        </authorList>
    </citation>
    <scope>IDENTIFICATION</scope>
</reference>
<proteinExistence type="predicted"/>
<feature type="transmembrane region" description="Helical" evidence="6">
    <location>
        <begin position="215"/>
        <end position="232"/>
    </location>
</feature>
<dbReference type="GO" id="GO:0015187">
    <property type="term" value="F:glycine transmembrane transporter activity"/>
    <property type="evidence" value="ECO:0007669"/>
    <property type="project" value="TreeGrafter"/>
</dbReference>
<dbReference type="GeneTree" id="ENSGT00940000162044"/>
<organism evidence="8 9">
    <name type="scientific">Prolemur simus</name>
    <name type="common">Greater bamboo lemur</name>
    <name type="synonym">Hapalemur simus</name>
    <dbReference type="NCBI Taxonomy" id="1328070"/>
    <lineage>
        <taxon>Eukaryota</taxon>
        <taxon>Metazoa</taxon>
        <taxon>Chordata</taxon>
        <taxon>Craniata</taxon>
        <taxon>Vertebrata</taxon>
        <taxon>Euteleostomi</taxon>
        <taxon>Mammalia</taxon>
        <taxon>Eutheria</taxon>
        <taxon>Euarchontoglires</taxon>
        <taxon>Primates</taxon>
        <taxon>Strepsirrhini</taxon>
        <taxon>Lemuriformes</taxon>
        <taxon>Lemuridae</taxon>
        <taxon>Prolemur</taxon>
    </lineage>
</organism>
<name>A0A8C9ANT0_PROSS</name>
<reference evidence="8" key="2">
    <citation type="submission" date="2025-09" db="UniProtKB">
        <authorList>
            <consortium name="Ensembl"/>
        </authorList>
    </citation>
    <scope>IDENTIFICATION</scope>
</reference>
<dbReference type="InterPro" id="IPR013057">
    <property type="entry name" value="AA_transpt_TM"/>
</dbReference>